<dbReference type="PANTHER" id="PTHR47297:SF2">
    <property type="entry name" value="OS02G0606800 PROTEIN"/>
    <property type="match status" value="1"/>
</dbReference>
<feature type="domain" description="Isochorismatase-like" evidence="1">
    <location>
        <begin position="36"/>
        <end position="201"/>
    </location>
</feature>
<evidence type="ECO:0000313" key="2">
    <source>
        <dbReference type="EMBL" id="KGN00254.1"/>
    </source>
</evidence>
<comment type="caution">
    <text evidence="2">The sequence shown here is derived from an EMBL/GenBank/DDBJ whole genome shotgun (WGS) entry which is preliminary data.</text>
</comment>
<dbReference type="Gene3D" id="3.40.50.850">
    <property type="entry name" value="Isochorismatase-like"/>
    <property type="match status" value="1"/>
</dbReference>
<dbReference type="Pfam" id="PF00857">
    <property type="entry name" value="Isochorismatase"/>
    <property type="match status" value="1"/>
</dbReference>
<dbReference type="PANTHER" id="PTHR47297">
    <property type="match status" value="1"/>
</dbReference>
<reference evidence="2 3" key="1">
    <citation type="submission" date="2014-01" db="EMBL/GenBank/DDBJ databases">
        <title>Plasmidome dynamics in the species complex Clostridium novyi sensu lato converts strains of independent lineages into distinctly different pathogens.</title>
        <authorList>
            <person name="Skarin H."/>
            <person name="Segerman B."/>
        </authorList>
    </citation>
    <scope>NUCLEOTIDE SEQUENCE [LARGE SCALE GENOMIC DNA]</scope>
    <source>
        <strain evidence="2 3">DC5</strain>
    </source>
</reference>
<sequence>MKIDNFRSCMGSLEDIINDMKNIKELDTKSFNNKKTALVIVDMINGFAKQGNLMSPRIKNIIPSVVNTTKICENNGFEVLAFVDAHTMDSIEFKNYPVHCLKGTFESQLIDELKEFKNIHVIEKNSTNGYMEKEFIRWMKKNNNINNFIVIGNCTDICVMQFVITLKSYFNKNNEEINIFIPIDSVDTFDTEYHNGDLMNLLGLYNMKLNGIIIVTNIK</sequence>
<dbReference type="EMBL" id="JDRY01000023">
    <property type="protein sequence ID" value="KGN00254.1"/>
    <property type="molecule type" value="Genomic_DNA"/>
</dbReference>
<dbReference type="InterPro" id="IPR044717">
    <property type="entry name" value="NIC1"/>
</dbReference>
<protein>
    <submittedName>
        <fullName evidence="2">Isochorismatase</fullName>
    </submittedName>
</protein>
<evidence type="ECO:0000259" key="1">
    <source>
        <dbReference type="Pfam" id="PF00857"/>
    </source>
</evidence>
<name>A0A0A0II49_CLOBO</name>
<accession>A0A0A0II49</accession>
<dbReference type="Proteomes" id="UP000030014">
    <property type="component" value="Unassembled WGS sequence"/>
</dbReference>
<evidence type="ECO:0000313" key="3">
    <source>
        <dbReference type="Proteomes" id="UP000030014"/>
    </source>
</evidence>
<gene>
    <name evidence="2" type="ORF">Z955_04485</name>
</gene>
<organism evidence="2 3">
    <name type="scientific">Clostridium botulinum C/D str. DC5</name>
    <dbReference type="NCBI Taxonomy" id="1443128"/>
    <lineage>
        <taxon>Bacteria</taxon>
        <taxon>Bacillati</taxon>
        <taxon>Bacillota</taxon>
        <taxon>Clostridia</taxon>
        <taxon>Eubacteriales</taxon>
        <taxon>Clostridiaceae</taxon>
        <taxon>Clostridium</taxon>
    </lineage>
</organism>
<dbReference type="SUPFAM" id="SSF52499">
    <property type="entry name" value="Isochorismatase-like hydrolases"/>
    <property type="match status" value="1"/>
</dbReference>
<dbReference type="InterPro" id="IPR000868">
    <property type="entry name" value="Isochorismatase-like_dom"/>
</dbReference>
<dbReference type="GO" id="GO:0019365">
    <property type="term" value="P:pyridine nucleotide salvage"/>
    <property type="evidence" value="ECO:0007669"/>
    <property type="project" value="InterPro"/>
</dbReference>
<dbReference type="GO" id="GO:0008936">
    <property type="term" value="F:nicotinamidase activity"/>
    <property type="evidence" value="ECO:0007669"/>
    <property type="project" value="InterPro"/>
</dbReference>
<dbReference type="CDD" id="cd00431">
    <property type="entry name" value="cysteine_hydrolases"/>
    <property type="match status" value="1"/>
</dbReference>
<dbReference type="AlphaFoldDB" id="A0A0A0II49"/>
<proteinExistence type="predicted"/>
<dbReference type="RefSeq" id="WP_039257762.1">
    <property type="nucleotide sequence ID" value="NZ_JDRY01000023.1"/>
</dbReference>
<dbReference type="InterPro" id="IPR036380">
    <property type="entry name" value="Isochorismatase-like_sf"/>
</dbReference>